<feature type="region of interest" description="Disordered" evidence="1">
    <location>
        <begin position="181"/>
        <end position="208"/>
    </location>
</feature>
<protein>
    <submittedName>
        <fullName evidence="2">Uncharacterized protein</fullName>
    </submittedName>
</protein>
<feature type="compositionally biased region" description="Basic and acidic residues" evidence="1">
    <location>
        <begin position="186"/>
        <end position="208"/>
    </location>
</feature>
<gene>
    <name evidence="2" type="ORF">D0962_23000</name>
</gene>
<accession>A0A6M0SAQ9</accession>
<dbReference type="EMBL" id="QZCE01000002">
    <property type="protein sequence ID" value="NEZ65588.1"/>
    <property type="molecule type" value="Genomic_DNA"/>
</dbReference>
<proteinExistence type="predicted"/>
<organism evidence="2 3">
    <name type="scientific">Adonisia turfae CCMR0082</name>
    <dbReference type="NCBI Taxonomy" id="2304604"/>
    <lineage>
        <taxon>Bacteria</taxon>
        <taxon>Bacillati</taxon>
        <taxon>Cyanobacteriota</taxon>
        <taxon>Adonisia</taxon>
        <taxon>Adonisia turfae</taxon>
    </lineage>
</organism>
<dbReference type="RefSeq" id="WP_163666797.1">
    <property type="nucleotide sequence ID" value="NZ_QZCE01000002.1"/>
</dbReference>
<evidence type="ECO:0000313" key="3">
    <source>
        <dbReference type="Proteomes" id="UP000473574"/>
    </source>
</evidence>
<dbReference type="AlphaFoldDB" id="A0A6M0SAQ9"/>
<dbReference type="Proteomes" id="UP000473574">
    <property type="component" value="Unassembled WGS sequence"/>
</dbReference>
<sequence>MMQNAYVPSDPKEELKAMLRFMSRNAMFTDALNEFSREQSLAEADGISQNATLTQAEKAILLRVAQDPTDWWDVWDDEKDPLESLYAKGLVAFEIGDEIQFHATEAGEQLIEKFIAAGWKGIEIPGQEELIYALCDLISRQMQCRLEALALNDDRLCRQHISLQFPIIQGTRMQQMVKALGQRPKGTSEDRGTTIKRLTDSNNGGEER</sequence>
<evidence type="ECO:0000256" key="1">
    <source>
        <dbReference type="SAM" id="MobiDB-lite"/>
    </source>
</evidence>
<comment type="caution">
    <text evidence="2">The sequence shown here is derived from an EMBL/GenBank/DDBJ whole genome shotgun (WGS) entry which is preliminary data.</text>
</comment>
<evidence type="ECO:0000313" key="2">
    <source>
        <dbReference type="EMBL" id="NEZ65588.1"/>
    </source>
</evidence>
<reference evidence="2 3" key="1">
    <citation type="journal article" date="2020" name="Microb. Ecol.">
        <title>Ecogenomics of the Marine Benthic Filamentous Cyanobacterium Adonisia.</title>
        <authorList>
            <person name="Walter J.M."/>
            <person name="Coutinho F.H."/>
            <person name="Leomil L."/>
            <person name="Hargreaves P.I."/>
            <person name="Campeao M.E."/>
            <person name="Vieira V.V."/>
            <person name="Silva B.S."/>
            <person name="Fistarol G.O."/>
            <person name="Salomon P.S."/>
            <person name="Sawabe T."/>
            <person name="Mino S."/>
            <person name="Hosokawa M."/>
            <person name="Miyashita H."/>
            <person name="Maruyama F."/>
            <person name="van Verk M.C."/>
            <person name="Dutilh B.E."/>
            <person name="Thompson C.C."/>
            <person name="Thompson F.L."/>
        </authorList>
    </citation>
    <scope>NUCLEOTIDE SEQUENCE [LARGE SCALE GENOMIC DNA]</scope>
    <source>
        <strain evidence="2 3">CCMR0082</strain>
    </source>
</reference>
<name>A0A6M0SAQ9_9CYAN</name>